<proteinExistence type="inferred from homology"/>
<evidence type="ECO:0000256" key="13">
    <source>
        <dbReference type="RuleBase" id="RU000679"/>
    </source>
</evidence>
<dbReference type="InterPro" id="IPR020903">
    <property type="entry name" value="ENaC_CS"/>
</dbReference>
<evidence type="ECO:0000256" key="1">
    <source>
        <dbReference type="ARBA" id="ARBA00004141"/>
    </source>
</evidence>
<dbReference type="AlphaFoldDB" id="A0A158RC03"/>
<keyword evidence="5 13" id="KW-0812">Transmembrane</keyword>
<keyword evidence="8 13" id="KW-0406">Ion transport</keyword>
<comment type="similarity">
    <text evidence="2 13">Belongs to the amiloride-sensitive sodium channel (TC 1.A.6) family.</text>
</comment>
<keyword evidence="11 13" id="KW-0739">Sodium transport</keyword>
<comment type="subcellular location">
    <subcellularLocation>
        <location evidence="1">Membrane</location>
        <topology evidence="1">Multi-pass membrane protein</topology>
    </subcellularLocation>
</comment>
<dbReference type="Gene3D" id="2.60.470.10">
    <property type="entry name" value="Acid-sensing ion channels like domains"/>
    <property type="match status" value="1"/>
</dbReference>
<dbReference type="GO" id="GO:0005886">
    <property type="term" value="C:plasma membrane"/>
    <property type="evidence" value="ECO:0007669"/>
    <property type="project" value="TreeGrafter"/>
</dbReference>
<gene>
    <name evidence="15" type="ORF">TCLT_LOCUS6076</name>
</gene>
<dbReference type="NCBIfam" id="TIGR00867">
    <property type="entry name" value="deg-1"/>
    <property type="match status" value="1"/>
</dbReference>
<evidence type="ECO:0000256" key="3">
    <source>
        <dbReference type="ARBA" id="ARBA00022448"/>
    </source>
</evidence>
<feature type="transmembrane region" description="Helical" evidence="14">
    <location>
        <begin position="48"/>
        <end position="68"/>
    </location>
</feature>
<keyword evidence="3 13" id="KW-0813">Transport</keyword>
<dbReference type="PRINTS" id="PR01078">
    <property type="entry name" value="AMINACHANNEL"/>
</dbReference>
<keyword evidence="16" id="KW-1185">Reference proteome</keyword>
<dbReference type="Gene3D" id="1.10.287.770">
    <property type="entry name" value="YojJ-like"/>
    <property type="match status" value="1"/>
</dbReference>
<dbReference type="PROSITE" id="PS01206">
    <property type="entry name" value="ASC"/>
    <property type="match status" value="1"/>
</dbReference>
<keyword evidence="10" id="KW-0325">Glycoprotein</keyword>
<keyword evidence="9 14" id="KW-0472">Membrane</keyword>
<dbReference type="Pfam" id="PF00858">
    <property type="entry name" value="ASC"/>
    <property type="match status" value="1"/>
</dbReference>
<evidence type="ECO:0000256" key="14">
    <source>
        <dbReference type="SAM" id="Phobius"/>
    </source>
</evidence>
<name>A0A158RC03_THECL</name>
<dbReference type="PANTHER" id="PTHR11690">
    <property type="entry name" value="AMILORIDE-SENSITIVE SODIUM CHANNEL-RELATED"/>
    <property type="match status" value="1"/>
</dbReference>
<dbReference type="STRING" id="103827.A0A158RC03"/>
<keyword evidence="7" id="KW-0915">Sodium</keyword>
<evidence type="ECO:0000256" key="11">
    <source>
        <dbReference type="ARBA" id="ARBA00023201"/>
    </source>
</evidence>
<reference evidence="17" key="1">
    <citation type="submission" date="2016-04" db="UniProtKB">
        <authorList>
            <consortium name="WormBaseParasite"/>
        </authorList>
    </citation>
    <scope>IDENTIFICATION</scope>
</reference>
<evidence type="ECO:0000256" key="2">
    <source>
        <dbReference type="ARBA" id="ARBA00007193"/>
    </source>
</evidence>
<dbReference type="Proteomes" id="UP000276776">
    <property type="component" value="Unassembled WGS sequence"/>
</dbReference>
<dbReference type="OMA" id="KKYPNWM"/>
<keyword evidence="6 14" id="KW-1133">Transmembrane helix</keyword>
<evidence type="ECO:0000256" key="8">
    <source>
        <dbReference type="ARBA" id="ARBA00023065"/>
    </source>
</evidence>
<sequence>MASRISRCSSVSDERYSSACALLKDFCERTSSHGIPLISSPSFFSRTVWTLITLLCFVLFLYQTYWTLSEFLQYRTIIEMQLKFEPAPFPAATVCNLNAFKNSELKKYQTIYEGLDIWEEKINRYKGSAIYSDISVRKRREVNYTPVFVRCNCIHPDDLCVPQRNPLQRNTTVCICFEDVNTGNIWPCYATTMWTEKQCFDCSLSNTCNDPDRSNTSVSNSSTKIHKCLCQFVSNNCVIVPEGGMRWWNPNNFTIYSVMSSSTASFELAETFGLTERQDPAAMTAKAKENVIFMVAALPQEVRRNLSYTLEEFVLRCSFNSEDCILDRDFELHMDPEYGNCYTFNFNDSVELKNSRAGPMYGLRLLLNVNQSDYLPTTEAAGVRLVVHEQDQEPFPDTFGYSAPTGVVSSFGLKMKVLHRLDAPYGMCSDTFRPAGYIYAEHYSPEGCYRNCFQHTVLNRCGCGDPRFPLPSADYHPCNVRNITESKCLRNFTQHSGGFHHIQHDCECVQPCNENVFETAYSAAAWPAENFIIGIECPAVIDIANDSSACTEYYRKNTAYIEIYYEQLNFETLRETAGYSIVNLFSDFGGNIGLWIGFSIITMMEIVELMCEMCYYVACKRPTRMARLKQRRDNEHAKLQFRCHPDSLSIYSKTVDHSITVESNLDLEEAFTINHSSRH</sequence>
<accession>A0A158RC03</accession>
<reference evidence="15 16" key="2">
    <citation type="submission" date="2018-11" db="EMBL/GenBank/DDBJ databases">
        <authorList>
            <consortium name="Pathogen Informatics"/>
        </authorList>
    </citation>
    <scope>NUCLEOTIDE SEQUENCE [LARGE SCALE GENOMIC DNA]</scope>
</reference>
<evidence type="ECO:0000256" key="4">
    <source>
        <dbReference type="ARBA" id="ARBA00022461"/>
    </source>
</evidence>
<dbReference type="PANTHER" id="PTHR11690:SF242">
    <property type="entry name" value="DEGENERIN UNC-8"/>
    <property type="match status" value="1"/>
</dbReference>
<dbReference type="InterPro" id="IPR001873">
    <property type="entry name" value="ENaC"/>
</dbReference>
<keyword evidence="4 13" id="KW-0894">Sodium channel</keyword>
<keyword evidence="12 13" id="KW-0407">Ion channel</keyword>
<evidence type="ECO:0000256" key="6">
    <source>
        <dbReference type="ARBA" id="ARBA00022989"/>
    </source>
</evidence>
<evidence type="ECO:0000313" key="16">
    <source>
        <dbReference type="Proteomes" id="UP000276776"/>
    </source>
</evidence>
<evidence type="ECO:0000256" key="7">
    <source>
        <dbReference type="ARBA" id="ARBA00023053"/>
    </source>
</evidence>
<evidence type="ECO:0000256" key="10">
    <source>
        <dbReference type="ARBA" id="ARBA00023180"/>
    </source>
</evidence>
<evidence type="ECO:0000256" key="12">
    <source>
        <dbReference type="ARBA" id="ARBA00023303"/>
    </source>
</evidence>
<dbReference type="OrthoDB" id="6502088at2759"/>
<dbReference type="FunFam" id="1.10.287.770:FF:000001">
    <property type="entry name" value="Acid-sensing ion channel subunit 1"/>
    <property type="match status" value="1"/>
</dbReference>
<evidence type="ECO:0000256" key="5">
    <source>
        <dbReference type="ARBA" id="ARBA00022692"/>
    </source>
</evidence>
<organism evidence="17">
    <name type="scientific">Thelazia callipaeda</name>
    <name type="common">Oriental eyeworm</name>
    <name type="synonym">Parasitic nematode</name>
    <dbReference type="NCBI Taxonomy" id="103827"/>
    <lineage>
        <taxon>Eukaryota</taxon>
        <taxon>Metazoa</taxon>
        <taxon>Ecdysozoa</taxon>
        <taxon>Nematoda</taxon>
        <taxon>Chromadorea</taxon>
        <taxon>Rhabditida</taxon>
        <taxon>Spirurina</taxon>
        <taxon>Spiruromorpha</taxon>
        <taxon>Thelazioidea</taxon>
        <taxon>Thelaziidae</taxon>
        <taxon>Thelazia</taxon>
    </lineage>
</organism>
<dbReference type="InterPro" id="IPR004726">
    <property type="entry name" value="Deg-1"/>
</dbReference>
<protein>
    <submittedName>
        <fullName evidence="17">Amiloride-sensitive sodium channel</fullName>
    </submittedName>
</protein>
<dbReference type="EMBL" id="UYYF01004387">
    <property type="protein sequence ID" value="VDN03397.1"/>
    <property type="molecule type" value="Genomic_DNA"/>
</dbReference>
<evidence type="ECO:0000313" key="17">
    <source>
        <dbReference type="WBParaSite" id="TCLT_0000608701-mRNA-1"/>
    </source>
</evidence>
<dbReference type="GO" id="GO:0015280">
    <property type="term" value="F:ligand-gated sodium channel activity"/>
    <property type="evidence" value="ECO:0007669"/>
    <property type="project" value="TreeGrafter"/>
</dbReference>
<evidence type="ECO:0000313" key="15">
    <source>
        <dbReference type="EMBL" id="VDN03397.1"/>
    </source>
</evidence>
<evidence type="ECO:0000256" key="9">
    <source>
        <dbReference type="ARBA" id="ARBA00023136"/>
    </source>
</evidence>
<dbReference type="WBParaSite" id="TCLT_0000608701-mRNA-1">
    <property type="protein sequence ID" value="TCLT_0000608701-mRNA-1"/>
    <property type="gene ID" value="TCLT_0000608701"/>
</dbReference>